<dbReference type="Proteomes" id="UP001157733">
    <property type="component" value="Chromosome"/>
</dbReference>
<dbReference type="Gene3D" id="3.40.50.880">
    <property type="match status" value="1"/>
</dbReference>
<accession>A0ABM9HA66</accession>
<comment type="catalytic activity">
    <reaction evidence="9">
        <text>L-glutamine + H2O = L-glutamate + NH4(+)</text>
        <dbReference type="Rhea" id="RHEA:15889"/>
        <dbReference type="ChEBI" id="CHEBI:15377"/>
        <dbReference type="ChEBI" id="CHEBI:28938"/>
        <dbReference type="ChEBI" id="CHEBI:29985"/>
        <dbReference type="ChEBI" id="CHEBI:58359"/>
        <dbReference type="EC" id="3.5.1.2"/>
    </reaction>
</comment>
<dbReference type="Pfam" id="PF00117">
    <property type="entry name" value="GATase"/>
    <property type="match status" value="1"/>
</dbReference>
<evidence type="ECO:0000256" key="4">
    <source>
        <dbReference type="ARBA" id="ARBA00022801"/>
    </source>
</evidence>
<gene>
    <name evidence="11" type="ORF">NSPWAT_0157</name>
</gene>
<comment type="pathway">
    <text evidence="1">Amino-acid biosynthesis; L-histidine biosynthesis; L-histidine from 5-phospho-alpha-D-ribose 1-diphosphate: step 5/9.</text>
</comment>
<evidence type="ECO:0000256" key="5">
    <source>
        <dbReference type="ARBA" id="ARBA00022962"/>
    </source>
</evidence>
<dbReference type="PANTHER" id="PTHR42701:SF1">
    <property type="entry name" value="IMIDAZOLE GLYCEROL PHOSPHATE SYNTHASE SUBUNIT HISH"/>
    <property type="match status" value="1"/>
</dbReference>
<evidence type="ECO:0000256" key="6">
    <source>
        <dbReference type="ARBA" id="ARBA00023102"/>
    </source>
</evidence>
<comment type="subunit">
    <text evidence="2">Heterodimer of HisH and HisF.</text>
</comment>
<evidence type="ECO:0000313" key="11">
    <source>
        <dbReference type="EMBL" id="CAI2717016.1"/>
    </source>
</evidence>
<evidence type="ECO:0000256" key="3">
    <source>
        <dbReference type="ARBA" id="ARBA00022605"/>
    </source>
</evidence>
<dbReference type="EC" id="4.3.2.10" evidence="11"/>
<comment type="catalytic activity">
    <reaction evidence="8">
        <text>5-[(5-phospho-1-deoxy-D-ribulos-1-ylimino)methylamino]-1-(5-phospho-beta-D-ribosyl)imidazole-4-carboxamide + L-glutamine = D-erythro-1-(imidazol-4-yl)glycerol 3-phosphate + 5-amino-1-(5-phospho-beta-D-ribosyl)imidazole-4-carboxamide + L-glutamate + H(+)</text>
        <dbReference type="Rhea" id="RHEA:24793"/>
        <dbReference type="ChEBI" id="CHEBI:15378"/>
        <dbReference type="ChEBI" id="CHEBI:29985"/>
        <dbReference type="ChEBI" id="CHEBI:58278"/>
        <dbReference type="ChEBI" id="CHEBI:58359"/>
        <dbReference type="ChEBI" id="CHEBI:58475"/>
        <dbReference type="ChEBI" id="CHEBI:58525"/>
        <dbReference type="EC" id="4.3.2.10"/>
    </reaction>
</comment>
<keyword evidence="3" id="KW-0028">Amino-acid biosynthesis</keyword>
<name>A0ABM9HA66_9BACT</name>
<dbReference type="SUPFAM" id="SSF52317">
    <property type="entry name" value="Class I glutamine amidotransferase-like"/>
    <property type="match status" value="1"/>
</dbReference>
<feature type="domain" description="Glutamine amidotransferase" evidence="10">
    <location>
        <begin position="8"/>
        <end position="65"/>
    </location>
</feature>
<evidence type="ECO:0000313" key="12">
    <source>
        <dbReference type="Proteomes" id="UP001157733"/>
    </source>
</evidence>
<dbReference type="PANTHER" id="PTHR42701">
    <property type="entry name" value="IMIDAZOLE GLYCEROL PHOSPHATE SYNTHASE SUBUNIT HISH"/>
    <property type="match status" value="1"/>
</dbReference>
<evidence type="ECO:0000256" key="7">
    <source>
        <dbReference type="ARBA" id="ARBA00023239"/>
    </source>
</evidence>
<keyword evidence="6" id="KW-0368">Histidine biosynthesis</keyword>
<evidence type="ECO:0000256" key="2">
    <source>
        <dbReference type="ARBA" id="ARBA00011152"/>
    </source>
</evidence>
<reference evidence="11 12" key="1">
    <citation type="submission" date="2022-09" db="EMBL/GenBank/DDBJ databases">
        <authorList>
            <person name="Kop L."/>
        </authorList>
    </citation>
    <scope>NUCLEOTIDE SEQUENCE [LARGE SCALE GENOMIC DNA]</scope>
    <source>
        <strain evidence="11 12">347</strain>
    </source>
</reference>
<evidence type="ECO:0000256" key="9">
    <source>
        <dbReference type="ARBA" id="ARBA00049534"/>
    </source>
</evidence>
<keyword evidence="5" id="KW-0315">Glutamine amidotransferase</keyword>
<organism evidence="11 12">
    <name type="scientific">Nitrospina watsonii</name>
    <dbReference type="NCBI Taxonomy" id="1323948"/>
    <lineage>
        <taxon>Bacteria</taxon>
        <taxon>Pseudomonadati</taxon>
        <taxon>Nitrospinota/Tectimicrobiota group</taxon>
        <taxon>Nitrospinota</taxon>
        <taxon>Nitrospinia</taxon>
        <taxon>Nitrospinales</taxon>
        <taxon>Nitrospinaceae</taxon>
        <taxon>Nitrospina</taxon>
    </lineage>
</organism>
<keyword evidence="4" id="KW-0378">Hydrolase</keyword>
<protein>
    <submittedName>
        <fullName evidence="11">Imidazole glycerol phosphate synthase subunit HisH</fullName>
        <ecNumber evidence="11">4.3.2.10</ecNumber>
    </submittedName>
</protein>
<sequence length="67" mass="7789">MDTGSYFYFFHSYYVKVDQPEYCIAETNYGGISYASVVQKNNIMGCQFHPERSGKFGLKLLQNFLEL</sequence>
<dbReference type="InterPro" id="IPR010139">
    <property type="entry name" value="Imidazole-glycPsynth_HisH"/>
</dbReference>
<evidence type="ECO:0000256" key="1">
    <source>
        <dbReference type="ARBA" id="ARBA00005091"/>
    </source>
</evidence>
<evidence type="ECO:0000259" key="10">
    <source>
        <dbReference type="Pfam" id="PF00117"/>
    </source>
</evidence>
<dbReference type="PROSITE" id="PS51273">
    <property type="entry name" value="GATASE_TYPE_1"/>
    <property type="match status" value="1"/>
</dbReference>
<evidence type="ECO:0000256" key="8">
    <source>
        <dbReference type="ARBA" id="ARBA00047838"/>
    </source>
</evidence>
<dbReference type="GO" id="GO:0016829">
    <property type="term" value="F:lyase activity"/>
    <property type="evidence" value="ECO:0007669"/>
    <property type="project" value="UniProtKB-KW"/>
</dbReference>
<dbReference type="InterPro" id="IPR029062">
    <property type="entry name" value="Class_I_gatase-like"/>
</dbReference>
<proteinExistence type="predicted"/>
<dbReference type="EMBL" id="OX336137">
    <property type="protein sequence ID" value="CAI2717016.1"/>
    <property type="molecule type" value="Genomic_DNA"/>
</dbReference>
<dbReference type="InterPro" id="IPR017926">
    <property type="entry name" value="GATASE"/>
</dbReference>
<keyword evidence="7 11" id="KW-0456">Lyase</keyword>
<keyword evidence="12" id="KW-1185">Reference proteome</keyword>